<keyword evidence="2" id="KW-1185">Reference proteome</keyword>
<gene>
    <name evidence="1" type="ORF">VNI00_016289</name>
</gene>
<evidence type="ECO:0000313" key="2">
    <source>
        <dbReference type="Proteomes" id="UP001383192"/>
    </source>
</evidence>
<evidence type="ECO:0000313" key="1">
    <source>
        <dbReference type="EMBL" id="KAK7024438.1"/>
    </source>
</evidence>
<comment type="caution">
    <text evidence="1">The sequence shown here is derived from an EMBL/GenBank/DDBJ whole genome shotgun (WGS) entry which is preliminary data.</text>
</comment>
<dbReference type="Gene3D" id="1.10.510.10">
    <property type="entry name" value="Transferase(Phosphotransferase) domain 1"/>
    <property type="match status" value="1"/>
</dbReference>
<dbReference type="Proteomes" id="UP001383192">
    <property type="component" value="Unassembled WGS sequence"/>
</dbReference>
<reference evidence="1 2" key="1">
    <citation type="submission" date="2024-01" db="EMBL/GenBank/DDBJ databases">
        <title>A draft genome for a cacao thread blight-causing isolate of Paramarasmius palmivorus.</title>
        <authorList>
            <person name="Baruah I.K."/>
            <person name="Bukari Y."/>
            <person name="Amoako-Attah I."/>
            <person name="Meinhardt L.W."/>
            <person name="Bailey B.A."/>
            <person name="Cohen S.P."/>
        </authorList>
    </citation>
    <scope>NUCLEOTIDE SEQUENCE [LARGE SCALE GENOMIC DNA]</scope>
    <source>
        <strain evidence="1 2">GH-12</strain>
    </source>
</reference>
<dbReference type="InterPro" id="IPR011009">
    <property type="entry name" value="Kinase-like_dom_sf"/>
</dbReference>
<dbReference type="EMBL" id="JAYKXP010000124">
    <property type="protein sequence ID" value="KAK7024438.1"/>
    <property type="molecule type" value="Genomic_DNA"/>
</dbReference>
<protein>
    <recommendedName>
        <fullName evidence="3">Protein kinase domain-containing protein</fullName>
    </recommendedName>
</protein>
<sequence length="412" mass="47661">MSIQTWAVRWEAFIKENEFCFDVKDHLTMHGAYMPHVKWDRGWKPKDRHDEEESLACFSICDGGLGNWIPVVMKRVPTTSNELHIASYFGSEPSMRAVPDNHCVPIYQVMDGLPGYEDSRILVMPQLRPCDELPFATVAEVVEFLRQIFEGVQFLHRHFVAHRLTALDQKAVDVKYHDGSRAMYTEDFHPVQVNKSLDLKRQVRHRRTRTECHPRYFIIDFGSTRSYDPRKGLPEASFDDRVAEGLPEYRRRDACPTYNPFPADVYQLGKLIHDGFLIRPGSSSLDFLRPLVDTMMKEVPCRRPSIGQAKVHFDELVHALTTFHLRSPVERSSILKHFKAQLSCALKRVPSLGSQRPGVAMEPLPEELRSFFTMTATEADSLDTAWRNRVDAHHVVPEKYTFDHMNVSFYRT</sequence>
<dbReference type="SUPFAM" id="SSF56112">
    <property type="entry name" value="Protein kinase-like (PK-like)"/>
    <property type="match status" value="1"/>
</dbReference>
<accession>A0AAW0BE70</accession>
<name>A0AAW0BE70_9AGAR</name>
<organism evidence="1 2">
    <name type="scientific">Paramarasmius palmivorus</name>
    <dbReference type="NCBI Taxonomy" id="297713"/>
    <lineage>
        <taxon>Eukaryota</taxon>
        <taxon>Fungi</taxon>
        <taxon>Dikarya</taxon>
        <taxon>Basidiomycota</taxon>
        <taxon>Agaricomycotina</taxon>
        <taxon>Agaricomycetes</taxon>
        <taxon>Agaricomycetidae</taxon>
        <taxon>Agaricales</taxon>
        <taxon>Marasmiineae</taxon>
        <taxon>Marasmiaceae</taxon>
        <taxon>Paramarasmius</taxon>
    </lineage>
</organism>
<evidence type="ECO:0008006" key="3">
    <source>
        <dbReference type="Google" id="ProtNLM"/>
    </source>
</evidence>
<dbReference type="AlphaFoldDB" id="A0AAW0BE70"/>
<proteinExistence type="predicted"/>